<sequence length="615" mass="72411">MDTLDFDHYISVSTFGDLSSQMGAVRMMISRFSKHYNEKAYPIFIDRFPRKLYDEFESMIADSTNVEGYYEKKKLFFDVFTFIFRQKHVKFLSPHKDEKFVQLFVKFIKSQDAIPAFDLKIMISSVIVCMSQRAYKVLFINENVMYHFYSYANISNSESVESFFHMCENVYDFKSEKCSLSPFKLTEIVDQLMTNFETSNDENLARMLFQFFRMLRRSRFLDDIKFSVTRFHDITEEMFSRYIKKGTPPRFILYLPKIWRGILNESNNSFRIDNIEKLIFFARMFCVEISHNLDSVGWETSDTYWSKDKQQKLYIIYLTLVAFPIIDHEANPDLRTLLTRLHDSFSQYIHKYNIENNVAQSHFQFLQLYVKSFLTLNIRISILDEIFLHDQLQFLLKKSSNGPIVQSIPLHCCYLTSQILTYVCGQVDLFESFFATGLGQAKTFMRSLISSLSNDKYASIILESKKLCFYEDVKNKHLSIINDDLIQRIFSKCESHLADAIKTELLEVYINDEYKMFTETLANIIYSFNESNKLEKTKAYSYLRLCDNYTNNLSRTPNSEDKSGSPSEVKTDSNTSANRSLLHTLPFSALLKLFVLIYELKFIYGDLNSKLTLFF</sequence>
<feature type="compositionally biased region" description="Polar residues" evidence="1">
    <location>
        <begin position="564"/>
        <end position="574"/>
    </location>
</feature>
<evidence type="ECO:0000313" key="3">
    <source>
        <dbReference type="Proteomes" id="UP000031668"/>
    </source>
</evidence>
<dbReference type="OrthoDB" id="10047020at2759"/>
<evidence type="ECO:0000256" key="1">
    <source>
        <dbReference type="SAM" id="MobiDB-lite"/>
    </source>
</evidence>
<organism evidence="2 3">
    <name type="scientific">Thelohanellus kitauei</name>
    <name type="common">Myxosporean</name>
    <dbReference type="NCBI Taxonomy" id="669202"/>
    <lineage>
        <taxon>Eukaryota</taxon>
        <taxon>Metazoa</taxon>
        <taxon>Cnidaria</taxon>
        <taxon>Myxozoa</taxon>
        <taxon>Myxosporea</taxon>
        <taxon>Bivalvulida</taxon>
        <taxon>Platysporina</taxon>
        <taxon>Myxobolidae</taxon>
        <taxon>Thelohanellus</taxon>
    </lineage>
</organism>
<dbReference type="AlphaFoldDB" id="A0A0C2ND19"/>
<name>A0A0C2ND19_THEKT</name>
<evidence type="ECO:0000313" key="2">
    <source>
        <dbReference type="EMBL" id="KII71872.1"/>
    </source>
</evidence>
<comment type="caution">
    <text evidence="2">The sequence shown here is derived from an EMBL/GenBank/DDBJ whole genome shotgun (WGS) entry which is preliminary data.</text>
</comment>
<reference evidence="2 3" key="1">
    <citation type="journal article" date="2014" name="Genome Biol. Evol.">
        <title>The genome of the myxosporean Thelohanellus kitauei shows adaptations to nutrient acquisition within its fish host.</title>
        <authorList>
            <person name="Yang Y."/>
            <person name="Xiong J."/>
            <person name="Zhou Z."/>
            <person name="Huo F."/>
            <person name="Miao W."/>
            <person name="Ran C."/>
            <person name="Liu Y."/>
            <person name="Zhang J."/>
            <person name="Feng J."/>
            <person name="Wang M."/>
            <person name="Wang M."/>
            <person name="Wang L."/>
            <person name="Yao B."/>
        </authorList>
    </citation>
    <scope>NUCLEOTIDE SEQUENCE [LARGE SCALE GENOMIC DNA]</scope>
    <source>
        <strain evidence="2">Wuqing</strain>
    </source>
</reference>
<dbReference type="Proteomes" id="UP000031668">
    <property type="component" value="Unassembled WGS sequence"/>
</dbReference>
<dbReference type="EMBL" id="JWZT01001605">
    <property type="protein sequence ID" value="KII71872.1"/>
    <property type="molecule type" value="Genomic_DNA"/>
</dbReference>
<feature type="region of interest" description="Disordered" evidence="1">
    <location>
        <begin position="554"/>
        <end position="574"/>
    </location>
</feature>
<gene>
    <name evidence="2" type="ORF">RF11_07602</name>
</gene>
<keyword evidence="3" id="KW-1185">Reference proteome</keyword>
<proteinExistence type="predicted"/>
<accession>A0A0C2ND19</accession>
<protein>
    <submittedName>
        <fullName evidence="2">Uncharacterized protein</fullName>
    </submittedName>
</protein>